<dbReference type="InterPro" id="IPR013154">
    <property type="entry name" value="ADH-like_N"/>
</dbReference>
<protein>
    <submittedName>
        <fullName evidence="4">Zinc-binding dehydrogenase</fullName>
    </submittedName>
</protein>
<dbReference type="Gene3D" id="3.90.180.10">
    <property type="entry name" value="Medium-chain alcohol dehydrogenases, catalytic domain"/>
    <property type="match status" value="1"/>
</dbReference>
<dbReference type="PANTHER" id="PTHR48106">
    <property type="entry name" value="QUINONE OXIDOREDUCTASE PIG3-RELATED"/>
    <property type="match status" value="1"/>
</dbReference>
<evidence type="ECO:0000256" key="1">
    <source>
        <dbReference type="ARBA" id="ARBA00022857"/>
    </source>
</evidence>
<keyword evidence="5" id="KW-1185">Reference proteome</keyword>
<dbReference type="RefSeq" id="WP_157171500.1">
    <property type="nucleotide sequence ID" value="NZ_CAWPHS010000004.1"/>
</dbReference>
<comment type="caution">
    <text evidence="4">The sequence shown here is derived from an EMBL/GenBank/DDBJ whole genome shotgun (WGS) entry which is preliminary data.</text>
</comment>
<dbReference type="SMART" id="SM00829">
    <property type="entry name" value="PKS_ER"/>
    <property type="match status" value="1"/>
</dbReference>
<dbReference type="InterPro" id="IPR007138">
    <property type="entry name" value="ABM_dom"/>
</dbReference>
<keyword evidence="1" id="KW-0521">NADP</keyword>
<dbReference type="InterPro" id="IPR020843">
    <property type="entry name" value="ER"/>
</dbReference>
<evidence type="ECO:0000313" key="5">
    <source>
        <dbReference type="Proteomes" id="UP000523447"/>
    </source>
</evidence>
<dbReference type="Pfam" id="PF13602">
    <property type="entry name" value="ADH_zinc_N_2"/>
    <property type="match status" value="1"/>
</dbReference>
<sequence>MNNPNTFRAAVVRAPSGPDSIEIIDVPVTEPGAGEVRVAVAAAPVNPTDLGVASGFFHEMGMIDQPSHTGLGWDFAGTVVAAGPGVDVAVGTRVAGVVLGFDRDFGTYAEQLVVPAADLAVVPDELDLVAASTVPLSALSAAQIVDLLGDAPADGNRLLVAGAAGAIGANVAALAPDRGWRVTGLARAEDEPFVRGLGADFRTEAEPGWDAVVDTTSQQAWGLNPVRDGGTFVGVRPNLTPAAERGITVHILMVRSDGPRLEQLLARAASGRLPTRVHAVLPLAEAAAAHRAMAEGGTRGRYVLDPGIDRVRPSLGGTVRNGHNPVVPDTEAPVTVINTMSVPAAQRELFLHRWRESAQYMAAASGFRRTRMFQAAGDAAEAVFVNVGDWDSGTALRNALGTPEWRELTLRIQNEVDLTARPMIFHLALELGPGDMLPQ</sequence>
<dbReference type="Gene3D" id="3.40.50.720">
    <property type="entry name" value="NAD(P)-binding Rossmann-like Domain"/>
    <property type="match status" value="1"/>
</dbReference>
<proteinExistence type="predicted"/>
<dbReference type="InterPro" id="IPR011008">
    <property type="entry name" value="Dimeric_a/b-barrel"/>
</dbReference>
<evidence type="ECO:0000259" key="3">
    <source>
        <dbReference type="SMART" id="SM00829"/>
    </source>
</evidence>
<keyword evidence="2" id="KW-0560">Oxidoreductase</keyword>
<dbReference type="InterPro" id="IPR036291">
    <property type="entry name" value="NAD(P)-bd_dom_sf"/>
</dbReference>
<dbReference type="Proteomes" id="UP000523447">
    <property type="component" value="Unassembled WGS sequence"/>
</dbReference>
<dbReference type="Pfam" id="PF03992">
    <property type="entry name" value="ABM"/>
    <property type="match status" value="1"/>
</dbReference>
<dbReference type="SUPFAM" id="SSF54909">
    <property type="entry name" value="Dimeric alpha+beta barrel"/>
    <property type="match status" value="1"/>
</dbReference>
<name>A0A7X6LYF1_9NOCA</name>
<dbReference type="GO" id="GO:0016651">
    <property type="term" value="F:oxidoreductase activity, acting on NAD(P)H"/>
    <property type="evidence" value="ECO:0007669"/>
    <property type="project" value="TreeGrafter"/>
</dbReference>
<dbReference type="SUPFAM" id="SSF50129">
    <property type="entry name" value="GroES-like"/>
    <property type="match status" value="1"/>
</dbReference>
<dbReference type="SUPFAM" id="SSF51735">
    <property type="entry name" value="NAD(P)-binding Rossmann-fold domains"/>
    <property type="match status" value="1"/>
</dbReference>
<dbReference type="PANTHER" id="PTHR48106:SF18">
    <property type="entry name" value="QUINONE OXIDOREDUCTASE PIG3"/>
    <property type="match status" value="1"/>
</dbReference>
<reference evidence="4 5" key="1">
    <citation type="submission" date="2020-04" db="EMBL/GenBank/DDBJ databases">
        <title>MicrobeNet Type strains.</title>
        <authorList>
            <person name="Nicholson A.C."/>
        </authorList>
    </citation>
    <scope>NUCLEOTIDE SEQUENCE [LARGE SCALE GENOMIC DNA]</scope>
    <source>
        <strain evidence="4 5">DSM 44445</strain>
    </source>
</reference>
<dbReference type="InterPro" id="IPR011032">
    <property type="entry name" value="GroES-like_sf"/>
</dbReference>
<dbReference type="Gene3D" id="3.30.70.100">
    <property type="match status" value="1"/>
</dbReference>
<accession>A0A7X6LYF1</accession>
<dbReference type="EMBL" id="JAAXPE010000012">
    <property type="protein sequence ID" value="NKY86848.1"/>
    <property type="molecule type" value="Genomic_DNA"/>
</dbReference>
<organism evidence="4 5">
    <name type="scientific">Nocardia veterana</name>
    <dbReference type="NCBI Taxonomy" id="132249"/>
    <lineage>
        <taxon>Bacteria</taxon>
        <taxon>Bacillati</taxon>
        <taxon>Actinomycetota</taxon>
        <taxon>Actinomycetes</taxon>
        <taxon>Mycobacteriales</taxon>
        <taxon>Nocardiaceae</taxon>
        <taxon>Nocardia</taxon>
    </lineage>
</organism>
<gene>
    <name evidence="4" type="ORF">HGA07_14545</name>
</gene>
<feature type="domain" description="Enoyl reductase (ER)" evidence="3">
    <location>
        <begin position="16"/>
        <end position="304"/>
    </location>
</feature>
<dbReference type="Pfam" id="PF08240">
    <property type="entry name" value="ADH_N"/>
    <property type="match status" value="1"/>
</dbReference>
<dbReference type="GO" id="GO:0070402">
    <property type="term" value="F:NADPH binding"/>
    <property type="evidence" value="ECO:0007669"/>
    <property type="project" value="TreeGrafter"/>
</dbReference>
<evidence type="ECO:0000313" key="4">
    <source>
        <dbReference type="EMBL" id="NKY86848.1"/>
    </source>
</evidence>
<dbReference type="AlphaFoldDB" id="A0A7X6LYF1"/>
<evidence type="ECO:0000256" key="2">
    <source>
        <dbReference type="ARBA" id="ARBA00023002"/>
    </source>
</evidence>